<comment type="caution">
    <text evidence="1">The sequence shown here is derived from an EMBL/GenBank/DDBJ whole genome shotgun (WGS) entry which is preliminary data.</text>
</comment>
<dbReference type="EMBL" id="JACGWK010001653">
    <property type="protein sequence ID" value="KAL0284412.1"/>
    <property type="molecule type" value="Genomic_DNA"/>
</dbReference>
<accession>A0AAW2IPX8</accession>
<protein>
    <submittedName>
        <fullName evidence="1">Uncharacterized protein</fullName>
    </submittedName>
</protein>
<reference evidence="1" key="1">
    <citation type="submission" date="2020-06" db="EMBL/GenBank/DDBJ databases">
        <authorList>
            <person name="Li T."/>
            <person name="Hu X."/>
            <person name="Zhang T."/>
            <person name="Song X."/>
            <person name="Zhang H."/>
            <person name="Dai N."/>
            <person name="Sheng W."/>
            <person name="Hou X."/>
            <person name="Wei L."/>
        </authorList>
    </citation>
    <scope>NUCLEOTIDE SEQUENCE</scope>
    <source>
        <strain evidence="1">G01</strain>
        <tissue evidence="1">Leaf</tissue>
    </source>
</reference>
<gene>
    <name evidence="1" type="ORF">Sangu_2827900</name>
</gene>
<name>A0AAW2IPX8_9LAMI</name>
<dbReference type="AlphaFoldDB" id="A0AAW2IPX8"/>
<proteinExistence type="predicted"/>
<organism evidence="1">
    <name type="scientific">Sesamum angustifolium</name>
    <dbReference type="NCBI Taxonomy" id="2727405"/>
    <lineage>
        <taxon>Eukaryota</taxon>
        <taxon>Viridiplantae</taxon>
        <taxon>Streptophyta</taxon>
        <taxon>Embryophyta</taxon>
        <taxon>Tracheophyta</taxon>
        <taxon>Spermatophyta</taxon>
        <taxon>Magnoliopsida</taxon>
        <taxon>eudicotyledons</taxon>
        <taxon>Gunneridae</taxon>
        <taxon>Pentapetalae</taxon>
        <taxon>asterids</taxon>
        <taxon>lamiids</taxon>
        <taxon>Lamiales</taxon>
        <taxon>Pedaliaceae</taxon>
        <taxon>Sesamum</taxon>
    </lineage>
</organism>
<sequence>MWTTHSEFLGVVRQNWQYSTVGSGMMRLQQKLTRLCLKEWNKTVFGNVLDNVAAAERGLKEADEAYDQDPCDRTLVERNRCSAELVRVLAQDEAF</sequence>
<evidence type="ECO:0000313" key="1">
    <source>
        <dbReference type="EMBL" id="KAL0284412.1"/>
    </source>
</evidence>
<reference evidence="1" key="2">
    <citation type="journal article" date="2024" name="Plant">
        <title>Genomic evolution and insights into agronomic trait innovations of Sesamum species.</title>
        <authorList>
            <person name="Miao H."/>
            <person name="Wang L."/>
            <person name="Qu L."/>
            <person name="Liu H."/>
            <person name="Sun Y."/>
            <person name="Le M."/>
            <person name="Wang Q."/>
            <person name="Wei S."/>
            <person name="Zheng Y."/>
            <person name="Lin W."/>
            <person name="Duan Y."/>
            <person name="Cao H."/>
            <person name="Xiong S."/>
            <person name="Wang X."/>
            <person name="Wei L."/>
            <person name="Li C."/>
            <person name="Ma Q."/>
            <person name="Ju M."/>
            <person name="Zhao R."/>
            <person name="Li G."/>
            <person name="Mu C."/>
            <person name="Tian Q."/>
            <person name="Mei H."/>
            <person name="Zhang T."/>
            <person name="Gao T."/>
            <person name="Zhang H."/>
        </authorList>
    </citation>
    <scope>NUCLEOTIDE SEQUENCE</scope>
    <source>
        <strain evidence="1">G01</strain>
    </source>
</reference>